<evidence type="ECO:0000256" key="2">
    <source>
        <dbReference type="SAM" id="SignalP"/>
    </source>
</evidence>
<dbReference type="EMBL" id="OKRB01000101">
    <property type="protein sequence ID" value="SPE24127.1"/>
    <property type="molecule type" value="Genomic_DNA"/>
</dbReference>
<accession>A0A2N9LLL7</accession>
<feature type="domain" description="FecR protein" evidence="3">
    <location>
        <begin position="86"/>
        <end position="184"/>
    </location>
</feature>
<name>A0A2N9LLL7_9BACT</name>
<dbReference type="PANTHER" id="PTHR38731">
    <property type="entry name" value="LIPL45-RELATED LIPOPROTEIN-RELATED"/>
    <property type="match status" value="1"/>
</dbReference>
<evidence type="ECO:0000313" key="4">
    <source>
        <dbReference type="EMBL" id="SPE24127.1"/>
    </source>
</evidence>
<evidence type="ECO:0000256" key="1">
    <source>
        <dbReference type="SAM" id="MobiDB-lite"/>
    </source>
</evidence>
<feature type="region of interest" description="Disordered" evidence="1">
    <location>
        <begin position="430"/>
        <end position="587"/>
    </location>
</feature>
<dbReference type="OrthoDB" id="128474at2"/>
<dbReference type="InterPro" id="IPR006860">
    <property type="entry name" value="FecR"/>
</dbReference>
<evidence type="ECO:0000259" key="3">
    <source>
        <dbReference type="Pfam" id="PF04773"/>
    </source>
</evidence>
<dbReference type="Proteomes" id="UP000239735">
    <property type="component" value="Unassembled WGS sequence"/>
</dbReference>
<reference evidence="5" key="1">
    <citation type="submission" date="2018-02" db="EMBL/GenBank/DDBJ databases">
        <authorList>
            <person name="Hausmann B."/>
        </authorList>
    </citation>
    <scope>NUCLEOTIDE SEQUENCE [LARGE SCALE GENOMIC DNA]</scope>
    <source>
        <strain evidence="5">Peat soil MAG SbA5</strain>
    </source>
</reference>
<feature type="signal peptide" evidence="2">
    <location>
        <begin position="1"/>
        <end position="28"/>
    </location>
</feature>
<evidence type="ECO:0000313" key="5">
    <source>
        <dbReference type="Proteomes" id="UP000239735"/>
    </source>
</evidence>
<feature type="compositionally biased region" description="Gly residues" evidence="1">
    <location>
        <begin position="518"/>
        <end position="587"/>
    </location>
</feature>
<feature type="compositionally biased region" description="Low complexity" evidence="1">
    <location>
        <begin position="462"/>
        <end position="478"/>
    </location>
</feature>
<feature type="compositionally biased region" description="Pro residues" evidence="1">
    <location>
        <begin position="505"/>
        <end position="516"/>
    </location>
</feature>
<dbReference type="Pfam" id="PF04773">
    <property type="entry name" value="FecR"/>
    <property type="match status" value="1"/>
</dbReference>
<feature type="chain" id="PRO_5014906036" description="FecR protein domain-containing protein" evidence="2">
    <location>
        <begin position="29"/>
        <end position="587"/>
    </location>
</feature>
<dbReference type="InterPro" id="IPR046535">
    <property type="entry name" value="DUF6600"/>
</dbReference>
<sequence length="587" mass="59490">MILKGNRRKFLGLAVLALGVAYFGPALFAQDAPDASESAQPSTSESGQPARAIRLSYVDGQVTLSQGGQVVADQAAANTPLFEGAQLTTADSGKAEIQFEDGSVARISPDSTLTLTVLNGSGSSATAKLQVNSGLAYFEFQGGGQAGQMSVQFGDDLVTTSGFTVIRVDMDSPPGQLAVFSGNAHLQGADGTASGSLSVDLHGGESVTLSGSDPSQYNMAESIEPDSWDAWNSDRDQALTTEAANQTGAPADVGASENPEWNDLDANGNWYNVPGQGYVWSPYDAANADFDPYGNGSWMYTPGFGYVWASGYPWGYLPFQCGAWNFYNGFGWGWAPGMGGCLPWWGMGRYGGPNIGYAPPGYRTIARPLMPRHPMHGRPLEPIVVRRGSQPLNPGLPPRDKTRMVTIAGKSVLPVATQPSRRSYASAGFATSNHEQPGNQGSRPAPGQTAVPRQGYIRPSTGNGYNPGNQGNQNAPGASRNSGNQDHGFAPEPSRTYTPPSRSYSPPPVHNSPAPAPAGGGGSRGGGAPSAPSGGGGFHGGGGGGGGGGGASHSSGGGGGGGGGGGSHGGGGGSSGGGGNSGGGGHH</sequence>
<gene>
    <name evidence="4" type="ORF">SBA5_430006</name>
</gene>
<protein>
    <recommendedName>
        <fullName evidence="3">FecR protein domain-containing protein</fullName>
    </recommendedName>
</protein>
<proteinExistence type="predicted"/>
<feature type="compositionally biased region" description="Low complexity" evidence="1">
    <location>
        <begin position="493"/>
        <end position="504"/>
    </location>
</feature>
<organism evidence="4 5">
    <name type="scientific">Candidatus Sulfuritelmatomonas gaucii</name>
    <dbReference type="NCBI Taxonomy" id="2043161"/>
    <lineage>
        <taxon>Bacteria</taxon>
        <taxon>Pseudomonadati</taxon>
        <taxon>Acidobacteriota</taxon>
        <taxon>Terriglobia</taxon>
        <taxon>Terriglobales</taxon>
        <taxon>Acidobacteriaceae</taxon>
        <taxon>Candidatus Sulfuritelmatomonas</taxon>
    </lineage>
</organism>
<dbReference type="Pfam" id="PF20245">
    <property type="entry name" value="DUF6600"/>
    <property type="match status" value="1"/>
</dbReference>
<dbReference type="PANTHER" id="PTHR38731:SF3">
    <property type="entry name" value="BLL6125 PROTEIN"/>
    <property type="match status" value="1"/>
</dbReference>
<dbReference type="AlphaFoldDB" id="A0A2N9LLL7"/>
<feature type="compositionally biased region" description="Polar residues" evidence="1">
    <location>
        <begin position="430"/>
        <end position="442"/>
    </location>
</feature>
<keyword evidence="2" id="KW-0732">Signal</keyword>